<feature type="compositionally biased region" description="Polar residues" evidence="2">
    <location>
        <begin position="462"/>
        <end position="476"/>
    </location>
</feature>
<feature type="compositionally biased region" description="Basic and acidic residues" evidence="2">
    <location>
        <begin position="589"/>
        <end position="599"/>
    </location>
</feature>
<dbReference type="GO" id="GO:0140625">
    <property type="term" value="F:opioid growth factor receptor activity"/>
    <property type="evidence" value="ECO:0007669"/>
    <property type="project" value="InterPro"/>
</dbReference>
<dbReference type="PANTHER" id="PTHR14015">
    <property type="entry name" value="OPIOID GROWTH FACTOR RECEPTOR OGFR ZETA-TYPE OPIOID RECEPTOR"/>
    <property type="match status" value="1"/>
</dbReference>
<feature type="compositionally biased region" description="Basic and acidic residues" evidence="2">
    <location>
        <begin position="609"/>
        <end position="625"/>
    </location>
</feature>
<proteinExistence type="inferred from homology"/>
<feature type="compositionally biased region" description="Basic and acidic residues" evidence="2">
    <location>
        <begin position="500"/>
        <end position="528"/>
    </location>
</feature>
<dbReference type="InterPro" id="IPR039574">
    <property type="entry name" value="OGFr"/>
</dbReference>
<comment type="similarity">
    <text evidence="1">Belongs to the opioid growth factor receptor family.</text>
</comment>
<reference evidence="4" key="1">
    <citation type="submission" date="2020-08" db="EMBL/GenBank/DDBJ databases">
        <title>Chromosome-level assembly of Southern catfish (Silurus meridionalis) provides insights into visual adaptation to the nocturnal and benthic lifestyles.</title>
        <authorList>
            <person name="Zhang Y."/>
            <person name="Wang D."/>
            <person name="Peng Z."/>
        </authorList>
    </citation>
    <scope>NUCLEOTIDE SEQUENCE</scope>
    <source>
        <strain evidence="4">SWU-2019-XX</strain>
        <tissue evidence="4">Muscle</tissue>
    </source>
</reference>
<dbReference type="AlphaFoldDB" id="A0A8T0ANJ0"/>
<feature type="compositionally biased region" description="Polar residues" evidence="2">
    <location>
        <begin position="577"/>
        <end position="588"/>
    </location>
</feature>
<sequence>MGVFWSAIKLPCHLVLFIFRHSCPLFSYIATLFGVMDKPVTPGRRMGNFLANNEYQSEQYDSTWDDGYEDTSEVPEQWTYRPQRNLNAARDVQTYRHYCMEIWEHVTDDEDEDDNDLPNIKFYRNQIHFVPDGVNIEEFHKTWSKDYDRLEYVHSYIQWLFPIPEKGMNYLSSELSPKEAKLFCTDEEVRRRLLVSYKIMLDFYGIQLVNEETGEVQRAENWSERFDNLNRNTHNNLRITRILKCLGLLKFRHYQAPLVRFFLEETLVKKTLPRVRQSVLDYFMFTVLDRKERQELIKYAFLRFNQREKFVWCPRRICSKFLNEERASIHNIYTDPNENDSTSRRDHSDLMNSSVQFIDEIKTDTNEDAHAGKLSISKDKNDENVSGECHDSEKQALPDHAEGNAHTIDINEVSEAPTGADSQDDHHLNLEAADQEDAIKAAKNSVPKATEENEDDSKFADSTKQPVVASDQNTDETPNHENVARKTPPSHGNSASEQDALEHEGDELKEGNGNEHGDLDSEKHDSVEIQKSVNEPADRIVSGANGTATNDEANPACNKKSADTKSQKCISREDIESNASFEQTSVSRTTDKVDTESERVAFNLTRVTPGKDEETGERSEGKPAGEDDTDSDTDVKGEEAEI</sequence>
<accession>A0A8T0ANJ0</accession>
<dbReference type="InterPro" id="IPR006757">
    <property type="entry name" value="OGF_rcpt"/>
</dbReference>
<evidence type="ECO:0000313" key="5">
    <source>
        <dbReference type="Proteomes" id="UP000606274"/>
    </source>
</evidence>
<feature type="region of interest" description="Disordered" evidence="2">
    <location>
        <begin position="372"/>
        <end position="400"/>
    </location>
</feature>
<comment type="caution">
    <text evidence="4">The sequence shown here is derived from an EMBL/GenBank/DDBJ whole genome shotgun (WGS) entry which is preliminary data.</text>
</comment>
<evidence type="ECO:0000256" key="1">
    <source>
        <dbReference type="ARBA" id="ARBA00010365"/>
    </source>
</evidence>
<keyword evidence="5" id="KW-1185">Reference proteome</keyword>
<dbReference type="EMBL" id="JABFDY010000019">
    <property type="protein sequence ID" value="KAF7693386.1"/>
    <property type="molecule type" value="Genomic_DNA"/>
</dbReference>
<evidence type="ECO:0000256" key="2">
    <source>
        <dbReference type="SAM" id="MobiDB-lite"/>
    </source>
</evidence>
<dbReference type="GO" id="GO:0016020">
    <property type="term" value="C:membrane"/>
    <property type="evidence" value="ECO:0007669"/>
    <property type="project" value="InterPro"/>
</dbReference>
<feature type="region of interest" description="Disordered" evidence="2">
    <location>
        <begin position="442"/>
        <end position="642"/>
    </location>
</feature>
<gene>
    <name evidence="4" type="ORF">HF521_008702</name>
</gene>
<dbReference type="Proteomes" id="UP000606274">
    <property type="component" value="Unassembled WGS sequence"/>
</dbReference>
<dbReference type="PANTHER" id="PTHR14015:SF1">
    <property type="entry name" value="OPIOID GROWTH FACTOR RECEPTOR"/>
    <property type="match status" value="1"/>
</dbReference>
<name>A0A8T0ANJ0_SILME</name>
<feature type="compositionally biased region" description="Basic and acidic residues" evidence="2">
    <location>
        <begin position="633"/>
        <end position="642"/>
    </location>
</feature>
<evidence type="ECO:0000313" key="4">
    <source>
        <dbReference type="EMBL" id="KAF7693386.1"/>
    </source>
</evidence>
<evidence type="ECO:0000259" key="3">
    <source>
        <dbReference type="Pfam" id="PF04664"/>
    </source>
</evidence>
<dbReference type="Pfam" id="PF04664">
    <property type="entry name" value="OGFr_N"/>
    <property type="match status" value="1"/>
</dbReference>
<organism evidence="4 5">
    <name type="scientific">Silurus meridionalis</name>
    <name type="common">Southern catfish</name>
    <name type="synonym">Silurus soldatovi meridionalis</name>
    <dbReference type="NCBI Taxonomy" id="175797"/>
    <lineage>
        <taxon>Eukaryota</taxon>
        <taxon>Metazoa</taxon>
        <taxon>Chordata</taxon>
        <taxon>Craniata</taxon>
        <taxon>Vertebrata</taxon>
        <taxon>Euteleostomi</taxon>
        <taxon>Actinopterygii</taxon>
        <taxon>Neopterygii</taxon>
        <taxon>Teleostei</taxon>
        <taxon>Ostariophysi</taxon>
        <taxon>Siluriformes</taxon>
        <taxon>Siluridae</taxon>
        <taxon>Silurus</taxon>
    </lineage>
</organism>
<feature type="domain" description="Opioid growth factor receptor (OGFr) conserved" evidence="3">
    <location>
        <begin position="114"/>
        <end position="316"/>
    </location>
</feature>
<feature type="compositionally biased region" description="Basic and acidic residues" evidence="2">
    <location>
        <begin position="560"/>
        <end position="575"/>
    </location>
</feature>
<protein>
    <recommendedName>
        <fullName evidence="3">Opioid growth factor receptor (OGFr) conserved domain-containing protein</fullName>
    </recommendedName>
</protein>
<dbReference type="OrthoDB" id="9030204at2759"/>